<dbReference type="Proteomes" id="UP000429232">
    <property type="component" value="Chromosome"/>
</dbReference>
<dbReference type="InterPro" id="IPR039437">
    <property type="entry name" value="FrzH/put_lumazine-bd"/>
</dbReference>
<dbReference type="AlphaFoldDB" id="A0A6I4I0E3"/>
<sequence>MKKIILLLALIMLSVSTSFGQISDKDAVIQTINTFFDGMRKADTVTMRSAIANNMVLQSVGTNKDGATRLITEDISGFLKSVAKPHAQIYDERVVFKDINIDGALASVWAPYKFYLGSQFSHCGVDVFQLVKTNGKWKIIYIVDTRRKDNCPE</sequence>
<gene>
    <name evidence="1" type="ORF">GO620_010330</name>
</gene>
<dbReference type="InterPro" id="IPR032710">
    <property type="entry name" value="NTF2-like_dom_sf"/>
</dbReference>
<evidence type="ECO:0000313" key="1">
    <source>
        <dbReference type="EMBL" id="QQL48579.1"/>
    </source>
</evidence>
<evidence type="ECO:0000313" key="2">
    <source>
        <dbReference type="Proteomes" id="UP000429232"/>
    </source>
</evidence>
<accession>A0A6I4I0E3</accession>
<name>A0A6I4I0E3_9SPHI</name>
<protein>
    <submittedName>
        <fullName evidence="1">Nuclear transport factor 2 family protein</fullName>
    </submittedName>
</protein>
<dbReference type="SUPFAM" id="SSF54427">
    <property type="entry name" value="NTF2-like"/>
    <property type="match status" value="1"/>
</dbReference>
<dbReference type="EMBL" id="CP066775">
    <property type="protein sequence ID" value="QQL48579.1"/>
    <property type="molecule type" value="Genomic_DNA"/>
</dbReference>
<proteinExistence type="predicted"/>
<dbReference type="RefSeq" id="WP_157525205.1">
    <property type="nucleotide sequence ID" value="NZ_CP066775.1"/>
</dbReference>
<dbReference type="Gene3D" id="3.10.450.50">
    <property type="match status" value="1"/>
</dbReference>
<dbReference type="Pfam" id="PF12893">
    <property type="entry name" value="Lumazine_bd_2"/>
    <property type="match status" value="1"/>
</dbReference>
<reference evidence="1 2" key="1">
    <citation type="submission" date="2020-12" db="EMBL/GenBank/DDBJ databases">
        <title>HMF7856_wgs.fasta genome submission.</title>
        <authorList>
            <person name="Kang H."/>
            <person name="Kim H."/>
            <person name="Joh K."/>
        </authorList>
    </citation>
    <scope>NUCLEOTIDE SEQUENCE [LARGE SCALE GENOMIC DNA]</scope>
    <source>
        <strain evidence="1 2">HMF7856</strain>
    </source>
</reference>
<dbReference type="KEGG" id="mgik:GO620_010330"/>
<keyword evidence="2" id="KW-1185">Reference proteome</keyword>
<organism evidence="1 2">
    <name type="scientific">Mucilaginibacter ginkgonis</name>
    <dbReference type="NCBI Taxonomy" id="2682091"/>
    <lineage>
        <taxon>Bacteria</taxon>
        <taxon>Pseudomonadati</taxon>
        <taxon>Bacteroidota</taxon>
        <taxon>Sphingobacteriia</taxon>
        <taxon>Sphingobacteriales</taxon>
        <taxon>Sphingobacteriaceae</taxon>
        <taxon>Mucilaginibacter</taxon>
    </lineage>
</organism>